<dbReference type="InterPro" id="IPR018392">
    <property type="entry name" value="LysM"/>
</dbReference>
<feature type="region of interest" description="Disordered" evidence="2">
    <location>
        <begin position="161"/>
        <end position="217"/>
    </location>
</feature>
<dbReference type="InterPro" id="IPR057840">
    <property type="entry name" value="FimV_N"/>
</dbReference>
<dbReference type="CDD" id="cd00118">
    <property type="entry name" value="LysM"/>
    <property type="match status" value="1"/>
</dbReference>
<feature type="compositionally biased region" description="Pro residues" evidence="2">
    <location>
        <begin position="161"/>
        <end position="175"/>
    </location>
</feature>
<proteinExistence type="predicted"/>
<dbReference type="EMBL" id="JAJQKU010000004">
    <property type="protein sequence ID" value="MCD9097778.1"/>
    <property type="molecule type" value="Genomic_DNA"/>
</dbReference>
<organism evidence="5 6">
    <name type="scientific">Luteimonas fraxinea</name>
    <dbReference type="NCBI Taxonomy" id="2901869"/>
    <lineage>
        <taxon>Bacteria</taxon>
        <taxon>Pseudomonadati</taxon>
        <taxon>Pseudomonadota</taxon>
        <taxon>Gammaproteobacteria</taxon>
        <taxon>Lysobacterales</taxon>
        <taxon>Lysobacteraceae</taxon>
        <taxon>Luteimonas</taxon>
    </lineage>
</organism>
<feature type="compositionally biased region" description="Low complexity" evidence="2">
    <location>
        <begin position="316"/>
        <end position="337"/>
    </location>
</feature>
<keyword evidence="1" id="KW-0175">Coiled coil</keyword>
<evidence type="ECO:0000256" key="1">
    <source>
        <dbReference type="SAM" id="Coils"/>
    </source>
</evidence>
<feature type="transmembrane region" description="Helical" evidence="3">
    <location>
        <begin position="438"/>
        <end position="456"/>
    </location>
</feature>
<dbReference type="Pfam" id="PF25800">
    <property type="entry name" value="FimV_N"/>
    <property type="match status" value="1"/>
</dbReference>
<dbReference type="NCBIfam" id="TIGR03504">
    <property type="entry name" value="FimV_Cterm"/>
    <property type="match status" value="1"/>
</dbReference>
<evidence type="ECO:0000259" key="4">
    <source>
        <dbReference type="Pfam" id="PF25800"/>
    </source>
</evidence>
<protein>
    <recommendedName>
        <fullName evidence="4">FimV N-terminal domain-containing protein</fullName>
    </recommendedName>
</protein>
<keyword evidence="6" id="KW-1185">Reference proteome</keyword>
<name>A0ABS8UE59_9GAMM</name>
<feature type="compositionally biased region" description="Polar residues" evidence="2">
    <location>
        <begin position="348"/>
        <end position="359"/>
    </location>
</feature>
<feature type="domain" description="FimV N-terminal" evidence="4">
    <location>
        <begin position="26"/>
        <end position="132"/>
    </location>
</feature>
<keyword evidence="3" id="KW-1133">Transmembrane helix</keyword>
<dbReference type="InterPro" id="IPR020012">
    <property type="entry name" value="LysM_FimV"/>
</dbReference>
<comment type="caution">
    <text evidence="5">The sequence shown here is derived from an EMBL/GenBank/DDBJ whole genome shotgun (WGS) entry which is preliminary data.</text>
</comment>
<evidence type="ECO:0000256" key="3">
    <source>
        <dbReference type="SAM" id="Phobius"/>
    </source>
</evidence>
<feature type="compositionally biased region" description="Low complexity" evidence="2">
    <location>
        <begin position="176"/>
        <end position="192"/>
    </location>
</feature>
<evidence type="ECO:0000313" key="6">
    <source>
        <dbReference type="Proteomes" id="UP001430360"/>
    </source>
</evidence>
<reference evidence="5" key="2">
    <citation type="journal article" date="2022" name="Syst. Appl. Microbiol.">
        <title>Physiological and genomic characterisation of Luteimonas fraxinea sp. nov., a bacterial species associated with trees tolerant to ash dieback.</title>
        <authorList>
            <person name="Ulrich K."/>
            <person name="Becker R."/>
            <person name="Behrendt U."/>
            <person name="Kube M."/>
            <person name="Schneck V."/>
            <person name="Ulrich A."/>
        </authorList>
    </citation>
    <scope>NUCLEOTIDE SEQUENCE</scope>
    <source>
        <strain evidence="5">A1P009</strain>
    </source>
</reference>
<evidence type="ECO:0000313" key="5">
    <source>
        <dbReference type="EMBL" id="MCD9097778.1"/>
    </source>
</evidence>
<reference evidence="5" key="1">
    <citation type="submission" date="2021-12" db="EMBL/GenBank/DDBJ databases">
        <authorList>
            <person name="Ulrich A."/>
        </authorList>
    </citation>
    <scope>NUCLEOTIDE SEQUENCE</scope>
    <source>
        <strain evidence="5">A1P009</strain>
    </source>
</reference>
<dbReference type="NCBIfam" id="TIGR03505">
    <property type="entry name" value="FimV_core"/>
    <property type="match status" value="1"/>
</dbReference>
<dbReference type="Gene3D" id="1.20.58.2200">
    <property type="match status" value="1"/>
</dbReference>
<feature type="region of interest" description="Disordered" evidence="2">
    <location>
        <begin position="306"/>
        <end position="363"/>
    </location>
</feature>
<gene>
    <name evidence="5" type="ORF">LTT95_12600</name>
</gene>
<accession>A0ABS8UE59</accession>
<evidence type="ECO:0000256" key="2">
    <source>
        <dbReference type="SAM" id="MobiDB-lite"/>
    </source>
</evidence>
<dbReference type="Proteomes" id="UP001430360">
    <property type="component" value="Unassembled WGS sequence"/>
</dbReference>
<dbReference type="InterPro" id="IPR020011">
    <property type="entry name" value="FimV_C"/>
</dbReference>
<dbReference type="RefSeq" id="WP_232580564.1">
    <property type="nucleotide sequence ID" value="NZ_CP089507.1"/>
</dbReference>
<dbReference type="PRINTS" id="PR01217">
    <property type="entry name" value="PRICHEXTENSN"/>
</dbReference>
<feature type="compositionally biased region" description="Pro residues" evidence="2">
    <location>
        <begin position="193"/>
        <end position="210"/>
    </location>
</feature>
<keyword evidence="3" id="KW-0472">Membrane</keyword>
<feature type="coiled-coil region" evidence="1">
    <location>
        <begin position="373"/>
        <end position="430"/>
    </location>
</feature>
<sequence length="613" mass="63208">MFVSRTLKRLLLAGGLLALAGPVLALGLGRIEVRSQQGQPLLAEIPVVSSDPAELRQLQARLASPETFARIGLEPPRGVVSDLQFNVALDRSGRPVIRVTSAAPVTQEALTFLVEVDWGQGRLVREYSALVAVPDTVAAPAQPTIQAPVAAPAPSIVRPPVAPAPVQAPPAPPPQQAAAPAEPAPASNAIATTPPPPTPTPAPAPTPSPAARPAAAAVAPGDALPAVRAGQTLSSIAAPLADQAGISVNQAMLLLLRTNPDAFIGGNLNLIRQGAVLRVPARDAWTQFSAAEANAVVREQVGQWREMRRPAPQPADPVADATPTTAATTPPAAAPRTPEARLEITPPASDSQPAGTQSGIAAGAGGDMLRQELQQANETVAARTAEIDELKARLDDLQQLQQQQQQLIQLKDAELAAAQQRMEASNQQQTSVAAPMPWLWLGVAILIVAALAFLLGRRGRTPTAKRPFDSAALAAGLPTSTVEPATPVVTVPEPATPPAFVREAPAPVVEPAPVVAPPVSGGPTWHAPPASPVEPIEPEAVPVIDATPAVNAPVELDSGDAVETPIGVERIELARAYIDLGDTDTARSLLLEVVEGDDLAAAAQAAQLLRTLG</sequence>
<dbReference type="InterPro" id="IPR038440">
    <property type="entry name" value="FimV_C_sf"/>
</dbReference>
<keyword evidence="3" id="KW-0812">Transmembrane</keyword>